<dbReference type="Pfam" id="PF02566">
    <property type="entry name" value="OsmC"/>
    <property type="match status" value="1"/>
</dbReference>
<evidence type="ECO:0000313" key="2">
    <source>
        <dbReference type="Proteomes" id="UP001319827"/>
    </source>
</evidence>
<evidence type="ECO:0008006" key="3">
    <source>
        <dbReference type="Google" id="ProtNLM"/>
    </source>
</evidence>
<accession>A0ABN6E1T9</accession>
<reference evidence="1 2" key="1">
    <citation type="journal article" date="2016" name="C (Basel)">
        <title>Selective Growth of and Electricity Production by Marine Exoelectrogenic Bacteria in Self-Aggregated Hydrogel of Microbially Reduced Graphene Oxide.</title>
        <authorList>
            <person name="Yoshida N."/>
            <person name="Goto Y."/>
            <person name="Miyata Y."/>
        </authorList>
    </citation>
    <scope>NUCLEOTIDE SEQUENCE [LARGE SCALE GENOMIC DNA]</scope>
    <source>
        <strain evidence="1 2">NIT-T3</strain>
    </source>
</reference>
<protein>
    <recommendedName>
        <fullName evidence="3">OsmC family protein</fullName>
    </recommendedName>
</protein>
<dbReference type="EMBL" id="AP024355">
    <property type="protein sequence ID" value="BCR06275.1"/>
    <property type="molecule type" value="Genomic_DNA"/>
</dbReference>
<dbReference type="InterPro" id="IPR015946">
    <property type="entry name" value="KH_dom-like_a/b"/>
</dbReference>
<dbReference type="SUPFAM" id="SSF82784">
    <property type="entry name" value="OsmC-like"/>
    <property type="match status" value="1"/>
</dbReference>
<sequence>MSQEVKVVINQVSASASKGTARQHAVLCDRPEAKGGTDQGAMGGELFLLGLGGCFMSNLLAAVKTREEKVGELTVEVVATLADSPQRFTAIDLRVGGQYSDKDLLHKLVTIAERGCIVANSIRNSVKLSFSIV</sequence>
<dbReference type="RefSeq" id="WP_221249646.1">
    <property type="nucleotide sequence ID" value="NZ_AP024355.1"/>
</dbReference>
<evidence type="ECO:0000313" key="1">
    <source>
        <dbReference type="EMBL" id="BCR06275.1"/>
    </source>
</evidence>
<dbReference type="InterPro" id="IPR036102">
    <property type="entry name" value="OsmC/Ohrsf"/>
</dbReference>
<name>A0ABN6E1T9_9BACT</name>
<keyword evidence="2" id="KW-1185">Reference proteome</keyword>
<reference evidence="1 2" key="2">
    <citation type="journal article" date="2021" name="Int. J. Syst. Evol. Microbiol.">
        <title>Isolation and Polyphasic Characterization of Desulfuromonas versatilis sp. Nov., an Electrogenic Bacteria Capable of Versatile Metabolism Isolated from a Graphene Oxide-Reducing Enrichment Culture.</title>
        <authorList>
            <person name="Xie L."/>
            <person name="Yoshida N."/>
            <person name="Ishii S."/>
            <person name="Meng L."/>
        </authorList>
    </citation>
    <scope>NUCLEOTIDE SEQUENCE [LARGE SCALE GENOMIC DNA]</scope>
    <source>
        <strain evidence="1 2">NIT-T3</strain>
    </source>
</reference>
<dbReference type="Proteomes" id="UP001319827">
    <property type="component" value="Chromosome"/>
</dbReference>
<dbReference type="Gene3D" id="3.30.300.20">
    <property type="match status" value="1"/>
</dbReference>
<dbReference type="InterPro" id="IPR003718">
    <property type="entry name" value="OsmC/Ohr_fam"/>
</dbReference>
<proteinExistence type="predicted"/>
<gene>
    <name evidence="1" type="ORF">DESUT3_33440</name>
</gene>
<organism evidence="1 2">
    <name type="scientific">Desulfuromonas versatilis</name>
    <dbReference type="NCBI Taxonomy" id="2802975"/>
    <lineage>
        <taxon>Bacteria</taxon>
        <taxon>Pseudomonadati</taxon>
        <taxon>Thermodesulfobacteriota</taxon>
        <taxon>Desulfuromonadia</taxon>
        <taxon>Desulfuromonadales</taxon>
        <taxon>Desulfuromonadaceae</taxon>
        <taxon>Desulfuromonas</taxon>
    </lineage>
</organism>